<gene>
    <name evidence="2" type="ORF">GCM10009863_22250</name>
</gene>
<feature type="region of interest" description="Disordered" evidence="1">
    <location>
        <begin position="12"/>
        <end position="31"/>
    </location>
</feature>
<dbReference type="EMBL" id="BAAARJ010000006">
    <property type="protein sequence ID" value="GAA2608400.1"/>
    <property type="molecule type" value="Genomic_DNA"/>
</dbReference>
<evidence type="ECO:0000313" key="3">
    <source>
        <dbReference type="Proteomes" id="UP001501447"/>
    </source>
</evidence>
<organism evidence="2 3">
    <name type="scientific">Streptomyces axinellae</name>
    <dbReference type="NCBI Taxonomy" id="552788"/>
    <lineage>
        <taxon>Bacteria</taxon>
        <taxon>Bacillati</taxon>
        <taxon>Actinomycetota</taxon>
        <taxon>Actinomycetes</taxon>
        <taxon>Kitasatosporales</taxon>
        <taxon>Streptomycetaceae</taxon>
        <taxon>Streptomyces</taxon>
    </lineage>
</organism>
<dbReference type="Proteomes" id="UP001501447">
    <property type="component" value="Unassembled WGS sequence"/>
</dbReference>
<evidence type="ECO:0000256" key="1">
    <source>
        <dbReference type="SAM" id="MobiDB-lite"/>
    </source>
</evidence>
<protein>
    <submittedName>
        <fullName evidence="2">Uncharacterized protein</fullName>
    </submittedName>
</protein>
<accession>A0ABN3Q2L9</accession>
<proteinExistence type="predicted"/>
<reference evidence="2 3" key="1">
    <citation type="journal article" date="2019" name="Int. J. Syst. Evol. Microbiol.">
        <title>The Global Catalogue of Microorganisms (GCM) 10K type strain sequencing project: providing services to taxonomists for standard genome sequencing and annotation.</title>
        <authorList>
            <consortium name="The Broad Institute Genomics Platform"/>
            <consortium name="The Broad Institute Genome Sequencing Center for Infectious Disease"/>
            <person name="Wu L."/>
            <person name="Ma J."/>
        </authorList>
    </citation>
    <scope>NUCLEOTIDE SEQUENCE [LARGE SCALE GENOMIC DNA]</scope>
    <source>
        <strain evidence="2 3">JCM 16373</strain>
    </source>
</reference>
<sequence>MPDTVCAVCRHGGTGEAPRASGARPAMRERDVRPAMCEREEGEWLRLGRIRRRPTPAVFVFLGCADLTRVPVSPPLVTRIERAGRAGGEFRTAGPGCHRLIGTVPMRGVNGDRW</sequence>
<keyword evidence="3" id="KW-1185">Reference proteome</keyword>
<evidence type="ECO:0000313" key="2">
    <source>
        <dbReference type="EMBL" id="GAA2608400.1"/>
    </source>
</evidence>
<name>A0ABN3Q2L9_9ACTN</name>
<comment type="caution">
    <text evidence="2">The sequence shown here is derived from an EMBL/GenBank/DDBJ whole genome shotgun (WGS) entry which is preliminary data.</text>
</comment>